<organism evidence="18 19">
    <name type="scientific">Huiozyma naganishii (strain ATCC MYA-139 / BCRC 22969 / CBS 8797 / KCTC 17520 / NBRC 10181 / NCYC 3082 / Yp74L-3)</name>
    <name type="common">Yeast</name>
    <name type="synonym">Kazachstania naganishii</name>
    <dbReference type="NCBI Taxonomy" id="1071383"/>
    <lineage>
        <taxon>Eukaryota</taxon>
        <taxon>Fungi</taxon>
        <taxon>Dikarya</taxon>
        <taxon>Ascomycota</taxon>
        <taxon>Saccharomycotina</taxon>
        <taxon>Saccharomycetes</taxon>
        <taxon>Saccharomycetales</taxon>
        <taxon>Saccharomycetaceae</taxon>
        <taxon>Huiozyma</taxon>
    </lineage>
</organism>
<evidence type="ECO:0000256" key="12">
    <source>
        <dbReference type="ARBA" id="ARBA00023242"/>
    </source>
</evidence>
<evidence type="ECO:0000256" key="9">
    <source>
        <dbReference type="ARBA" id="ARBA00022833"/>
    </source>
</evidence>
<dbReference type="GO" id="GO:0008270">
    <property type="term" value="F:zinc ion binding"/>
    <property type="evidence" value="ECO:0007669"/>
    <property type="project" value="UniProtKB-KW"/>
</dbReference>
<evidence type="ECO:0000256" key="15">
    <source>
        <dbReference type="RuleBase" id="RU366025"/>
    </source>
</evidence>
<keyword evidence="6 15" id="KW-0833">Ubl conjugation pathway</keyword>
<dbReference type="OMA" id="TEKHIHE"/>
<dbReference type="SUPFAM" id="SSF57850">
    <property type="entry name" value="RING/U-box"/>
    <property type="match status" value="1"/>
</dbReference>
<protein>
    <recommendedName>
        <fullName evidence="15">Ubiquitin carboxyl-terminal hydrolase</fullName>
        <ecNumber evidence="15">3.4.19.12</ecNumber>
    </recommendedName>
</protein>
<dbReference type="PANTHER" id="PTHR21646:SF33">
    <property type="entry name" value="UBIQUITIN CARBOXYL-TERMINAL HYDROLASE 22"/>
    <property type="match status" value="1"/>
</dbReference>
<keyword evidence="9" id="KW-0862">Zinc</keyword>
<keyword evidence="8 15" id="KW-0788">Thiol protease</keyword>
<dbReference type="Gene3D" id="3.90.70.10">
    <property type="entry name" value="Cysteine proteinases"/>
    <property type="match status" value="1"/>
</dbReference>
<keyword evidence="7 15" id="KW-0378">Hydrolase</keyword>
<evidence type="ECO:0000256" key="13">
    <source>
        <dbReference type="ARBA" id="ARBA00038490"/>
    </source>
</evidence>
<evidence type="ECO:0000256" key="11">
    <source>
        <dbReference type="ARBA" id="ARBA00023163"/>
    </source>
</evidence>
<sequence length="459" mass="51754">MSSCKHIDLVLADDLERDRFLGEYAAVKRFVLRASTRDKLQCGMTCHTCREVCRGATFICLSGGCTYVGCWNGGHFQEHTQGGHRLGVNAQNGLVFCFECVDYVAGCETLDIAGVPWDSAMSKQVSLPTSLRRDGLYGLLNLGSTCFMSSILQSLIHNTYIQYWFLNSGHARRCALRDPSSCISCALDRIISECYGSLSERNDHAGFLSLLTCSWKINQNFAGYSQQDAHEFLQFLLNQLHCDYKRERQVDEDKEVRSSSSQLCHCIVHSSFQGTLRSSIVCPECQDDSKTMLDPFLDLSLDIKGQRTLYDCLDSFHRREQLHDFDYHCPRCQTSRDPIKQLTIERLAPTLVLQLKRFEHLTSGQNVKLNDPVQFPLHLDMSRYCTGGEPTTSIVYRLSGVVSHSGTVNEGHYTAVLQLNSGEWFKFNDSMISVVSAEDVLREQAYLLLYTVEQVAATA</sequence>
<evidence type="ECO:0000256" key="3">
    <source>
        <dbReference type="ARBA" id="ARBA00022670"/>
    </source>
</evidence>
<keyword evidence="12" id="KW-0539">Nucleus</keyword>
<reference evidence="18 19" key="1">
    <citation type="journal article" date="2011" name="Proc. Natl. Acad. Sci. U.S.A.">
        <title>Evolutionary erosion of yeast sex chromosomes by mating-type switching accidents.</title>
        <authorList>
            <person name="Gordon J.L."/>
            <person name="Armisen D."/>
            <person name="Proux-Wera E."/>
            <person name="Oheigeartaigh S.S."/>
            <person name="Byrne K.P."/>
            <person name="Wolfe K.H."/>
        </authorList>
    </citation>
    <scope>NUCLEOTIDE SEQUENCE [LARGE SCALE GENOMIC DNA]</scope>
    <source>
        <strain evidence="19">ATCC MYA-139 / BCRC 22969 / CBS 8797 / CCRC 22969 / KCTC 17520 / NBRC 10181 / NCYC 3082</strain>
    </source>
</reference>
<comment type="catalytic activity">
    <reaction evidence="1 15">
        <text>Thiol-dependent hydrolysis of ester, thioester, amide, peptide and isopeptide bonds formed by the C-terminal Gly of ubiquitin (a 76-residue protein attached to proteins as an intracellular targeting signal).</text>
        <dbReference type="EC" id="3.4.19.12"/>
    </reaction>
</comment>
<dbReference type="GO" id="GO:0016579">
    <property type="term" value="P:protein deubiquitination"/>
    <property type="evidence" value="ECO:0007669"/>
    <property type="project" value="InterPro"/>
</dbReference>
<keyword evidence="3 15" id="KW-0645">Protease</keyword>
<dbReference type="PROSITE" id="PS50271">
    <property type="entry name" value="ZF_UBP"/>
    <property type="match status" value="1"/>
</dbReference>
<comment type="subcellular location">
    <subcellularLocation>
        <location evidence="2">Nucleus</location>
    </subcellularLocation>
</comment>
<accession>J7R902</accession>
<dbReference type="GeneID" id="34527074"/>
<dbReference type="eggNOG" id="KOG1867">
    <property type="taxonomic scope" value="Eukaryota"/>
</dbReference>
<evidence type="ECO:0000313" key="18">
    <source>
        <dbReference type="EMBL" id="CCK71350.1"/>
    </source>
</evidence>
<dbReference type="PROSITE" id="PS00972">
    <property type="entry name" value="USP_1"/>
    <property type="match status" value="1"/>
</dbReference>
<dbReference type="MEROPS" id="C19.087"/>
<comment type="similarity">
    <text evidence="13">Belongs to the peptidase C19 family. UBP8 subfamily.</text>
</comment>
<dbReference type="GO" id="GO:0006508">
    <property type="term" value="P:proteolysis"/>
    <property type="evidence" value="ECO:0007669"/>
    <property type="project" value="UniProtKB-KW"/>
</dbReference>
<dbReference type="InterPro" id="IPR050185">
    <property type="entry name" value="Ub_carboxyl-term_hydrolase"/>
</dbReference>
<evidence type="ECO:0000259" key="17">
    <source>
        <dbReference type="PROSITE" id="PS50271"/>
    </source>
</evidence>
<evidence type="ECO:0000256" key="7">
    <source>
        <dbReference type="ARBA" id="ARBA00022801"/>
    </source>
</evidence>
<dbReference type="PROSITE" id="PS00973">
    <property type="entry name" value="USP_2"/>
    <property type="match status" value="1"/>
</dbReference>
<keyword evidence="19" id="KW-1185">Reference proteome</keyword>
<evidence type="ECO:0000256" key="14">
    <source>
        <dbReference type="PROSITE-ProRule" id="PRU00502"/>
    </source>
</evidence>
<dbReference type="EMBL" id="HE978320">
    <property type="protein sequence ID" value="CCK71350.1"/>
    <property type="molecule type" value="Genomic_DNA"/>
</dbReference>
<dbReference type="RefSeq" id="XP_022465596.1">
    <property type="nucleotide sequence ID" value="XM_022609173.1"/>
</dbReference>
<keyword evidence="11" id="KW-0804">Transcription</keyword>
<dbReference type="OrthoDB" id="289038at2759"/>
<proteinExistence type="inferred from homology"/>
<reference evidence="19" key="2">
    <citation type="submission" date="2012-08" db="EMBL/GenBank/DDBJ databases">
        <title>Genome sequence of Kazachstania naganishii.</title>
        <authorList>
            <person name="Gordon J.L."/>
            <person name="Armisen D."/>
            <person name="Proux-Wera E."/>
            <person name="OhEigeartaigh S.S."/>
            <person name="Byrne K.P."/>
            <person name="Wolfe K.H."/>
        </authorList>
    </citation>
    <scope>NUCLEOTIDE SEQUENCE [LARGE SCALE GENOMIC DNA]</scope>
    <source>
        <strain evidence="19">ATCC MYA-139 / BCRC 22969 / CBS 8797 / CCRC 22969 / KCTC 17520 / NBRC 10181 / NCYC 3082</strain>
    </source>
</reference>
<dbReference type="SUPFAM" id="SSF54001">
    <property type="entry name" value="Cysteine proteinases"/>
    <property type="match status" value="1"/>
</dbReference>
<dbReference type="PROSITE" id="PS50235">
    <property type="entry name" value="USP_3"/>
    <property type="match status" value="1"/>
</dbReference>
<evidence type="ECO:0000256" key="1">
    <source>
        <dbReference type="ARBA" id="ARBA00000707"/>
    </source>
</evidence>
<feature type="domain" description="UBP-type" evidence="17">
    <location>
        <begin position="2"/>
        <end position="123"/>
    </location>
</feature>
<dbReference type="EC" id="3.4.19.12" evidence="15"/>
<keyword evidence="5 14" id="KW-0863">Zinc-finger</keyword>
<dbReference type="Pfam" id="PF02148">
    <property type="entry name" value="zf-UBP"/>
    <property type="match status" value="1"/>
</dbReference>
<dbReference type="Proteomes" id="UP000006310">
    <property type="component" value="Chromosome 7"/>
</dbReference>
<keyword evidence="4" id="KW-0479">Metal-binding</keyword>
<gene>
    <name evidence="18" type="primary">KNAG0G02930</name>
    <name evidence="18" type="ordered locus">KNAG_0G02930</name>
</gene>
<dbReference type="InterPro" id="IPR013083">
    <property type="entry name" value="Znf_RING/FYVE/PHD"/>
</dbReference>
<dbReference type="Pfam" id="PF00443">
    <property type="entry name" value="UCH"/>
    <property type="match status" value="1"/>
</dbReference>
<dbReference type="InterPro" id="IPR018200">
    <property type="entry name" value="USP_CS"/>
</dbReference>
<dbReference type="AlphaFoldDB" id="J7R902"/>
<dbReference type="InterPro" id="IPR001394">
    <property type="entry name" value="Peptidase_C19_UCH"/>
</dbReference>
<evidence type="ECO:0000256" key="2">
    <source>
        <dbReference type="ARBA" id="ARBA00004123"/>
    </source>
</evidence>
<dbReference type="HOGENOM" id="CLU_008279_11_2_1"/>
<dbReference type="GO" id="GO:0005634">
    <property type="term" value="C:nucleus"/>
    <property type="evidence" value="ECO:0007669"/>
    <property type="project" value="UniProtKB-SubCell"/>
</dbReference>
<keyword evidence="10" id="KW-0805">Transcription regulation</keyword>
<evidence type="ECO:0000259" key="16">
    <source>
        <dbReference type="PROSITE" id="PS50235"/>
    </source>
</evidence>
<dbReference type="InterPro" id="IPR028889">
    <property type="entry name" value="USP"/>
</dbReference>
<evidence type="ECO:0000256" key="8">
    <source>
        <dbReference type="ARBA" id="ARBA00022807"/>
    </source>
</evidence>
<dbReference type="InterPro" id="IPR038765">
    <property type="entry name" value="Papain-like_cys_pep_sf"/>
</dbReference>
<dbReference type="Gene3D" id="3.30.40.10">
    <property type="entry name" value="Zinc/RING finger domain, C3HC4 (zinc finger)"/>
    <property type="match status" value="1"/>
</dbReference>
<evidence type="ECO:0000256" key="4">
    <source>
        <dbReference type="ARBA" id="ARBA00022723"/>
    </source>
</evidence>
<evidence type="ECO:0000313" key="19">
    <source>
        <dbReference type="Proteomes" id="UP000006310"/>
    </source>
</evidence>
<dbReference type="PANTHER" id="PTHR21646">
    <property type="entry name" value="UBIQUITIN CARBOXYL-TERMINAL HYDROLASE"/>
    <property type="match status" value="1"/>
</dbReference>
<dbReference type="STRING" id="1071383.J7R902"/>
<name>J7R902_HUIN7</name>
<dbReference type="InterPro" id="IPR001607">
    <property type="entry name" value="Znf_UBP"/>
</dbReference>
<evidence type="ECO:0000256" key="5">
    <source>
        <dbReference type="ARBA" id="ARBA00022771"/>
    </source>
</evidence>
<evidence type="ECO:0000256" key="6">
    <source>
        <dbReference type="ARBA" id="ARBA00022786"/>
    </source>
</evidence>
<feature type="domain" description="USP" evidence="16">
    <location>
        <begin position="137"/>
        <end position="453"/>
    </location>
</feature>
<dbReference type="KEGG" id="kng:KNAG_0G02930"/>
<evidence type="ECO:0000256" key="10">
    <source>
        <dbReference type="ARBA" id="ARBA00023015"/>
    </source>
</evidence>
<dbReference type="GO" id="GO:0004843">
    <property type="term" value="F:cysteine-type deubiquitinase activity"/>
    <property type="evidence" value="ECO:0007669"/>
    <property type="project" value="UniProtKB-UniRule"/>
</dbReference>